<accession>I0W7G0</accession>
<organism evidence="2 3">
    <name type="scientific">Imtechella halotolerans K1</name>
    <dbReference type="NCBI Taxonomy" id="946077"/>
    <lineage>
        <taxon>Bacteria</taxon>
        <taxon>Pseudomonadati</taxon>
        <taxon>Bacteroidota</taxon>
        <taxon>Flavobacteriia</taxon>
        <taxon>Flavobacteriales</taxon>
        <taxon>Flavobacteriaceae</taxon>
        <taxon>Imtechella</taxon>
    </lineage>
</organism>
<evidence type="ECO:0000313" key="3">
    <source>
        <dbReference type="Proteomes" id="UP000005938"/>
    </source>
</evidence>
<dbReference type="AlphaFoldDB" id="I0W7G0"/>
<dbReference type="EMBL" id="AJJU01000037">
    <property type="protein sequence ID" value="EID72326.1"/>
    <property type="molecule type" value="Genomic_DNA"/>
</dbReference>
<dbReference type="SUPFAM" id="SSF109854">
    <property type="entry name" value="DinB/YfiT-like putative metalloenzymes"/>
    <property type="match status" value="1"/>
</dbReference>
<protein>
    <recommendedName>
        <fullName evidence="1">DinB-like domain-containing protein</fullName>
    </recommendedName>
</protein>
<dbReference type="InterPro" id="IPR024775">
    <property type="entry name" value="DinB-like"/>
</dbReference>
<proteinExistence type="predicted"/>
<dbReference type="Pfam" id="PF12867">
    <property type="entry name" value="DinB_2"/>
    <property type="match status" value="1"/>
</dbReference>
<reference evidence="2 3" key="1">
    <citation type="journal article" date="2012" name="J. Bacteriol.">
        <title>Genome Sequence of the Halotolerant Bacterium Imtechella halotolerans K1T.</title>
        <authorList>
            <person name="Kumar S."/>
            <person name="Vikram S."/>
            <person name="Subramanian S."/>
            <person name="Raghava G.P."/>
            <person name="Pinnaka A.K."/>
        </authorList>
    </citation>
    <scope>NUCLEOTIDE SEQUENCE [LARGE SCALE GENOMIC DNA]</scope>
    <source>
        <strain evidence="2 3">K1</strain>
    </source>
</reference>
<evidence type="ECO:0000259" key="1">
    <source>
        <dbReference type="Pfam" id="PF12867"/>
    </source>
</evidence>
<dbReference type="OrthoDB" id="954225at2"/>
<dbReference type="RefSeq" id="WP_008241193.1">
    <property type="nucleotide sequence ID" value="NZ_AJJU01000037.1"/>
</dbReference>
<gene>
    <name evidence="2" type="ORF">W5A_12501</name>
</gene>
<name>I0W7G0_9FLAO</name>
<keyword evidence="3" id="KW-1185">Reference proteome</keyword>
<feature type="domain" description="DinB-like" evidence="1">
    <location>
        <begin position="12"/>
        <end position="165"/>
    </location>
</feature>
<dbReference type="eggNOG" id="COG2318">
    <property type="taxonomic scope" value="Bacteria"/>
</dbReference>
<dbReference type="Gene3D" id="1.20.120.450">
    <property type="entry name" value="dinb family like domain"/>
    <property type="match status" value="1"/>
</dbReference>
<evidence type="ECO:0000313" key="2">
    <source>
        <dbReference type="EMBL" id="EID72326.1"/>
    </source>
</evidence>
<sequence length="172" mass="20240">MEKQALIDRFIKNHEEFTAFVGGLEFNKLTFRVPNKWSAVQHLKHVSYTLSPFSKALLSKQFLLDTFGSIQREPWNYSTVLDNYLKTSLKAPEQFIPNEYINPQETDQLIYEISDDLTGIKELLMTYTEIELDKLSLPHPLLGLLSIREMFYLMSYHPKHHQKQLEEMLISM</sequence>
<dbReference type="InterPro" id="IPR034660">
    <property type="entry name" value="DinB/YfiT-like"/>
</dbReference>
<dbReference type="Proteomes" id="UP000005938">
    <property type="component" value="Unassembled WGS sequence"/>
</dbReference>
<comment type="caution">
    <text evidence="2">The sequence shown here is derived from an EMBL/GenBank/DDBJ whole genome shotgun (WGS) entry which is preliminary data.</text>
</comment>